<dbReference type="PANTHER" id="PTHR24029">
    <property type="entry name" value="UVRABC SYSTEM PROTEIN B"/>
    <property type="match status" value="1"/>
</dbReference>
<dbReference type="InterPro" id="IPR011545">
    <property type="entry name" value="DEAD/DEAH_box_helicase_dom"/>
</dbReference>
<dbReference type="InterPro" id="IPR004807">
    <property type="entry name" value="UvrB"/>
</dbReference>
<dbReference type="Pfam" id="PF17757">
    <property type="entry name" value="UvrB_inter"/>
    <property type="match status" value="1"/>
</dbReference>
<accession>A0ABP7VYQ8</accession>
<keyword evidence="1" id="KW-0963">Cytoplasm</keyword>
<dbReference type="Gene3D" id="2.40.10.170">
    <property type="match status" value="1"/>
</dbReference>
<organism evidence="5 6">
    <name type="scientific">Amphibacillus indicireducens</name>
    <dbReference type="NCBI Taxonomy" id="1076330"/>
    <lineage>
        <taxon>Bacteria</taxon>
        <taxon>Bacillati</taxon>
        <taxon>Bacillota</taxon>
        <taxon>Bacilli</taxon>
        <taxon>Bacillales</taxon>
        <taxon>Bacillaceae</taxon>
        <taxon>Amphibacillus</taxon>
    </lineage>
</organism>
<dbReference type="InterPro" id="IPR048635">
    <property type="entry name" value="MFD_D3"/>
</dbReference>
<dbReference type="InterPro" id="IPR003711">
    <property type="entry name" value="CarD-like/TRCF_RID"/>
</dbReference>
<comment type="caution">
    <text evidence="5">The sequence shown here is derived from an EMBL/GenBank/DDBJ whole genome shotgun (WGS) entry which is preliminary data.</text>
</comment>
<dbReference type="Pfam" id="PF21132">
    <property type="entry name" value="MFD_D3"/>
    <property type="match status" value="1"/>
</dbReference>
<dbReference type="InterPro" id="IPR041471">
    <property type="entry name" value="UvrB_inter"/>
</dbReference>
<dbReference type="Gene3D" id="3.40.50.300">
    <property type="entry name" value="P-loop containing nucleotide triphosphate hydrolases"/>
    <property type="match status" value="1"/>
</dbReference>
<dbReference type="Pfam" id="PF02559">
    <property type="entry name" value="CarD_TRCF_RID"/>
    <property type="match status" value="1"/>
</dbReference>
<dbReference type="Proteomes" id="UP001501734">
    <property type="component" value="Unassembled WGS sequence"/>
</dbReference>
<dbReference type="Pfam" id="PF00270">
    <property type="entry name" value="DEAD"/>
    <property type="match status" value="1"/>
</dbReference>
<evidence type="ECO:0000256" key="1">
    <source>
        <dbReference type="ARBA" id="ARBA00022490"/>
    </source>
</evidence>
<dbReference type="PROSITE" id="PS51192">
    <property type="entry name" value="HELICASE_ATP_BIND_1"/>
    <property type="match status" value="1"/>
</dbReference>
<keyword evidence="2" id="KW-0547">Nucleotide-binding</keyword>
<sequence length="738" mass="85003">MRGLDQYLAKHEDIDSIISGIEANLDEQLITGLSGSARSVWIAAIQQKVNRRTLVVSNQLTQAQQLYDDLTEVIESDRVHLYPVNELLIAEMAIASPELKSQRINALISWLTHDDHILIVPVAALKRILPPIDYWKRFQLDYKFGEVIDIENDLKMMVKMGYERVDMVTNPAEFSMRGGIIDIYPITESNPIRIELFDDEVDSIRYFDLVTQRSLEKINQMTIKPTSELLLEEEDISRTADRLEVGLSSALSQMQDAKAKTLLHQNIIGEIELLRSNEIFQDLYKYNRYFYEKPASLLDYLGDDGLVILDEIGRIQETAEQLDQEEVELIEVLLADQRIVRDLTLSNDWLTIWDQMNQRKIYLSVFLRHVANTAPKNIVNLSSRPMQQFHGQMNLLKGEITRWSKANYSVIFLAETNERAEKVQSILTDYQIEVGLADQTTTLPVKQPVIMVGNLSTGFELPIQKLAVVTDQELFKTKTKKRQQKRQNLSNAERMKSYTELKEGDYVVHVNHGVGRFVGIETLSVQDVQKDFMLIKYRGDDRLFVPIDQIDLVQKYVGSEAKEPKLYKLGGTEWKKVKSRVQSKVEDIADDLIKLYAEREATKGYAFSEDNVIQREFEDAFPYEETDDQLRSIEEIKQDMQKARPMDRLLCGDVGYGKTEVAIRAAFKAVMEGKQVAFLVPTTILAQQHFETIIERFHDYPIEVRLLSRFRTQKEQKETIKGLKDGIVDLVIGTHRLL</sequence>
<dbReference type="SUPFAM" id="SSF52540">
    <property type="entry name" value="P-loop containing nucleoside triphosphate hydrolases"/>
    <property type="match status" value="3"/>
</dbReference>
<evidence type="ECO:0000313" key="6">
    <source>
        <dbReference type="Proteomes" id="UP001501734"/>
    </source>
</evidence>
<protein>
    <recommendedName>
        <fullName evidence="4">Helicase ATP-binding domain-containing protein</fullName>
    </recommendedName>
</protein>
<keyword evidence="3" id="KW-0067">ATP-binding</keyword>
<name>A0ABP7VYQ8_9BACI</name>
<dbReference type="InterPro" id="IPR036101">
    <property type="entry name" value="CarD-like/TRCF_RID_sf"/>
</dbReference>
<keyword evidence="6" id="KW-1185">Reference proteome</keyword>
<reference evidence="6" key="1">
    <citation type="journal article" date="2019" name="Int. J. Syst. Evol. Microbiol.">
        <title>The Global Catalogue of Microorganisms (GCM) 10K type strain sequencing project: providing services to taxonomists for standard genome sequencing and annotation.</title>
        <authorList>
            <consortium name="The Broad Institute Genomics Platform"/>
            <consortium name="The Broad Institute Genome Sequencing Center for Infectious Disease"/>
            <person name="Wu L."/>
            <person name="Ma J."/>
        </authorList>
    </citation>
    <scope>NUCLEOTIDE SEQUENCE [LARGE SCALE GENOMIC DNA]</scope>
    <source>
        <strain evidence="6">JCM 17250</strain>
    </source>
</reference>
<evidence type="ECO:0000256" key="2">
    <source>
        <dbReference type="ARBA" id="ARBA00022741"/>
    </source>
</evidence>
<evidence type="ECO:0000313" key="5">
    <source>
        <dbReference type="EMBL" id="GAA4076276.1"/>
    </source>
</evidence>
<proteinExistence type="predicted"/>
<dbReference type="SMART" id="SM01058">
    <property type="entry name" value="CarD_TRCF"/>
    <property type="match status" value="1"/>
</dbReference>
<dbReference type="SUPFAM" id="SSF141259">
    <property type="entry name" value="CarD-like"/>
    <property type="match status" value="1"/>
</dbReference>
<evidence type="ECO:0000259" key="4">
    <source>
        <dbReference type="PROSITE" id="PS51192"/>
    </source>
</evidence>
<dbReference type="Gene3D" id="3.40.50.11140">
    <property type="match status" value="1"/>
</dbReference>
<dbReference type="PANTHER" id="PTHR24029:SF1">
    <property type="entry name" value="TRANSCRIPTION-REPAIR-COUPLING FACTOR"/>
    <property type="match status" value="1"/>
</dbReference>
<gene>
    <name evidence="5" type="ORF">GCM10022410_21440</name>
</gene>
<feature type="domain" description="Helicase ATP-binding" evidence="4">
    <location>
        <begin position="639"/>
        <end position="738"/>
    </location>
</feature>
<evidence type="ECO:0000256" key="3">
    <source>
        <dbReference type="ARBA" id="ARBA00022840"/>
    </source>
</evidence>
<dbReference type="InterPro" id="IPR027417">
    <property type="entry name" value="P-loop_NTPase"/>
</dbReference>
<dbReference type="Gene3D" id="3.30.2060.10">
    <property type="entry name" value="Penicillin-binding protein 1b domain"/>
    <property type="match status" value="1"/>
</dbReference>
<dbReference type="InterPro" id="IPR014001">
    <property type="entry name" value="Helicase_ATP-bd"/>
</dbReference>
<dbReference type="Gene3D" id="3.40.50.11180">
    <property type="match status" value="1"/>
</dbReference>
<dbReference type="EMBL" id="BAABDL010000118">
    <property type="protein sequence ID" value="GAA4076276.1"/>
    <property type="molecule type" value="Genomic_DNA"/>
</dbReference>